<dbReference type="InterPro" id="IPR035892">
    <property type="entry name" value="C2_domain_sf"/>
</dbReference>
<name>A0A843UR40_COLES</name>
<protein>
    <recommendedName>
        <fullName evidence="3">C2 domain-containing protein</fullName>
    </recommendedName>
</protein>
<organism evidence="4 5">
    <name type="scientific">Colocasia esculenta</name>
    <name type="common">Wild taro</name>
    <name type="synonym">Arum esculentum</name>
    <dbReference type="NCBI Taxonomy" id="4460"/>
    <lineage>
        <taxon>Eukaryota</taxon>
        <taxon>Viridiplantae</taxon>
        <taxon>Streptophyta</taxon>
        <taxon>Embryophyta</taxon>
        <taxon>Tracheophyta</taxon>
        <taxon>Spermatophyta</taxon>
        <taxon>Magnoliopsida</taxon>
        <taxon>Liliopsida</taxon>
        <taxon>Araceae</taxon>
        <taxon>Aroideae</taxon>
        <taxon>Colocasieae</taxon>
        <taxon>Colocasia</taxon>
    </lineage>
</organism>
<keyword evidence="5" id="KW-1185">Reference proteome</keyword>
<evidence type="ECO:0000313" key="5">
    <source>
        <dbReference type="Proteomes" id="UP000652761"/>
    </source>
</evidence>
<keyword evidence="2" id="KW-0106">Calcium</keyword>
<reference evidence="4" key="1">
    <citation type="submission" date="2017-07" db="EMBL/GenBank/DDBJ databases">
        <title>Taro Niue Genome Assembly and Annotation.</title>
        <authorList>
            <person name="Atibalentja N."/>
            <person name="Keating K."/>
            <person name="Fields C.J."/>
        </authorList>
    </citation>
    <scope>NUCLEOTIDE SEQUENCE</scope>
    <source>
        <strain evidence="4">Niue_2</strain>
        <tissue evidence="4">Leaf</tissue>
    </source>
</reference>
<proteinExistence type="predicted"/>
<accession>A0A843UR40</accession>
<evidence type="ECO:0000256" key="2">
    <source>
        <dbReference type="ARBA" id="ARBA00022837"/>
    </source>
</evidence>
<dbReference type="EMBL" id="NMUH01000860">
    <property type="protein sequence ID" value="MQL85948.1"/>
    <property type="molecule type" value="Genomic_DNA"/>
</dbReference>
<dbReference type="SUPFAM" id="SSF49562">
    <property type="entry name" value="C2 domain (Calcium/lipid-binding domain, CaLB)"/>
    <property type="match status" value="1"/>
</dbReference>
<dbReference type="PANTHER" id="PTHR46502">
    <property type="entry name" value="C2 DOMAIN-CONTAINING"/>
    <property type="match status" value="1"/>
</dbReference>
<evidence type="ECO:0000259" key="3">
    <source>
        <dbReference type="PROSITE" id="PS50004"/>
    </source>
</evidence>
<dbReference type="GO" id="GO:0046872">
    <property type="term" value="F:metal ion binding"/>
    <property type="evidence" value="ECO:0007669"/>
    <property type="project" value="UniProtKB-KW"/>
</dbReference>
<dbReference type="Proteomes" id="UP000652761">
    <property type="component" value="Unassembled WGS sequence"/>
</dbReference>
<dbReference type="PANTHER" id="PTHR46502:SF15">
    <property type="entry name" value="16 KDA PHLOEM PROTEIN 1"/>
    <property type="match status" value="1"/>
</dbReference>
<dbReference type="OrthoDB" id="419768at2759"/>
<dbReference type="AlphaFoldDB" id="A0A843UR40"/>
<evidence type="ECO:0000256" key="1">
    <source>
        <dbReference type="ARBA" id="ARBA00022723"/>
    </source>
</evidence>
<comment type="caution">
    <text evidence="4">The sequence shown here is derived from an EMBL/GenBank/DDBJ whole genome shotgun (WGS) entry which is preliminary data.</text>
</comment>
<sequence length="154" mass="17351">MVLWGSLLVKQGTPLPLLVTDQDKNPAWNETFKFRVQYPAPDNQYKLTLRIMDKDTFTRDDFVGETTVHLGDVIQMGAESGFSELRPRKYNVLLADRTYCGEIRLGVTRNTAWKKSLEGGNTALTSKTWDDASCPLRARSIFPSSVLYAMAQSV</sequence>
<keyword evidence="1" id="KW-0479">Metal-binding</keyword>
<dbReference type="Gene3D" id="2.60.40.150">
    <property type="entry name" value="C2 domain"/>
    <property type="match status" value="1"/>
</dbReference>
<dbReference type="InterPro" id="IPR000008">
    <property type="entry name" value="C2_dom"/>
</dbReference>
<evidence type="ECO:0000313" key="4">
    <source>
        <dbReference type="EMBL" id="MQL85948.1"/>
    </source>
</evidence>
<dbReference type="PROSITE" id="PS50004">
    <property type="entry name" value="C2"/>
    <property type="match status" value="1"/>
</dbReference>
<feature type="domain" description="C2" evidence="3">
    <location>
        <begin position="1"/>
        <end position="83"/>
    </location>
</feature>
<gene>
    <name evidence="4" type="ORF">Taro_018459</name>
</gene>
<dbReference type="Pfam" id="PF00168">
    <property type="entry name" value="C2"/>
    <property type="match status" value="1"/>
</dbReference>